<dbReference type="Proteomes" id="UP000825483">
    <property type="component" value="Unassembled WGS sequence"/>
</dbReference>
<evidence type="ECO:0000313" key="2">
    <source>
        <dbReference type="Proteomes" id="UP000825483"/>
    </source>
</evidence>
<dbReference type="AlphaFoldDB" id="A0A9R1C9V5"/>
<protein>
    <submittedName>
        <fullName evidence="1">Uncharacterized protein</fullName>
    </submittedName>
</protein>
<gene>
    <name evidence="1" type="ORF">PRLR5076_14760</name>
</gene>
<dbReference type="EMBL" id="BPUB01000001">
    <property type="protein sequence ID" value="GJG58625.1"/>
    <property type="molecule type" value="Genomic_DNA"/>
</dbReference>
<dbReference type="RefSeq" id="WP_223929171.1">
    <property type="nucleotide sequence ID" value="NZ_BPTU01000001.1"/>
</dbReference>
<name>A0A9R1C9V5_9BACT</name>
<evidence type="ECO:0000313" key="1">
    <source>
        <dbReference type="EMBL" id="GJG58625.1"/>
    </source>
</evidence>
<keyword evidence="2" id="KW-1185">Reference proteome</keyword>
<accession>A0A9R1C9V5</accession>
<organism evidence="1 2">
    <name type="scientific">Prevotella lacticifex</name>
    <dbReference type="NCBI Taxonomy" id="2854755"/>
    <lineage>
        <taxon>Bacteria</taxon>
        <taxon>Pseudomonadati</taxon>
        <taxon>Bacteroidota</taxon>
        <taxon>Bacteroidia</taxon>
        <taxon>Bacteroidales</taxon>
        <taxon>Prevotellaceae</taxon>
        <taxon>Prevotella</taxon>
    </lineage>
</organism>
<dbReference type="GeneID" id="72467341"/>
<sequence>MKMKITGGRVIHPALSFAFSMVEFGGSKIQKYNTLLGTFVPDRTITPYQMKPSLIISDPEGNIPTGDYASSMRNVVWTVRLIDGKNVIQMTKGTSATTGDYFVDTVNALTVRRNVETSQMLSIDFYGEYYNAIRKETTRFEWHKNLITADETETNLNLELRFPSKMNFSPFKNYGKFPIEAALMNGGVPLDKDHAGYKWQTFETTNKSWRDIDETSDLWYVTGKDASQITVDVDFIQHTLLRVTAWPKSDPAQQLGASTLLRRWYGQWDDTYEFAYAKFLKSTTRQTKAVAKVTNRQGDISNPQRYFDIQLFYRENATSEWKCLGNGTEFTIQREQLSGEHQIGGVCRELSAYRPIILPDGSFLADTDGKPLVGRFPTSEVETE</sequence>
<proteinExistence type="predicted"/>
<comment type="caution">
    <text evidence="1">The sequence shown here is derived from an EMBL/GenBank/DDBJ whole genome shotgun (WGS) entry which is preliminary data.</text>
</comment>
<reference evidence="1" key="1">
    <citation type="journal article" date="2022" name="Int. J. Syst. Evol. Microbiol.">
        <title>Prevotella lacticifex sp. nov., isolated from the rumen of cows.</title>
        <authorList>
            <person name="Shinkai T."/>
            <person name="Ikeyama N."/>
            <person name="Kumagai M."/>
            <person name="Ohmori H."/>
            <person name="Sakamoto M."/>
            <person name="Ohkuma M."/>
            <person name="Mitsumori M."/>
        </authorList>
    </citation>
    <scope>NUCLEOTIDE SEQUENCE</scope>
    <source>
        <strain evidence="1">R5076</strain>
    </source>
</reference>